<name>A0A2P2NYM4_RHIMU</name>
<accession>A0A2P2NYM4</accession>
<organism evidence="1">
    <name type="scientific">Rhizophora mucronata</name>
    <name type="common">Asiatic mangrove</name>
    <dbReference type="NCBI Taxonomy" id="61149"/>
    <lineage>
        <taxon>Eukaryota</taxon>
        <taxon>Viridiplantae</taxon>
        <taxon>Streptophyta</taxon>
        <taxon>Embryophyta</taxon>
        <taxon>Tracheophyta</taxon>
        <taxon>Spermatophyta</taxon>
        <taxon>Magnoliopsida</taxon>
        <taxon>eudicotyledons</taxon>
        <taxon>Gunneridae</taxon>
        <taxon>Pentapetalae</taxon>
        <taxon>rosids</taxon>
        <taxon>fabids</taxon>
        <taxon>Malpighiales</taxon>
        <taxon>Rhizophoraceae</taxon>
        <taxon>Rhizophora</taxon>
    </lineage>
</organism>
<sequence>MVSLYSNLW</sequence>
<proteinExistence type="predicted"/>
<protein>
    <submittedName>
        <fullName evidence="1">Uncharacterized protein</fullName>
    </submittedName>
</protein>
<reference evidence="1" key="1">
    <citation type="submission" date="2018-02" db="EMBL/GenBank/DDBJ databases">
        <title>Rhizophora mucronata_Transcriptome.</title>
        <authorList>
            <person name="Meera S.P."/>
            <person name="Sreeshan A."/>
            <person name="Augustine A."/>
        </authorList>
    </citation>
    <scope>NUCLEOTIDE SEQUENCE</scope>
    <source>
        <tissue evidence="1">Leaf</tissue>
    </source>
</reference>
<dbReference type="EMBL" id="GGEC01067133">
    <property type="protein sequence ID" value="MBX47617.1"/>
    <property type="molecule type" value="Transcribed_RNA"/>
</dbReference>
<evidence type="ECO:0000313" key="1">
    <source>
        <dbReference type="EMBL" id="MBX47617.1"/>
    </source>
</evidence>